<dbReference type="Gene3D" id="3.40.50.150">
    <property type="entry name" value="Vaccinia Virus protein VP39"/>
    <property type="match status" value="1"/>
</dbReference>
<feature type="domain" description="MnmC-like methyltransferase" evidence="1">
    <location>
        <begin position="146"/>
        <end position="224"/>
    </location>
</feature>
<dbReference type="GO" id="GO:0016645">
    <property type="term" value="F:oxidoreductase activity, acting on the CH-NH group of donors"/>
    <property type="evidence" value="ECO:0007669"/>
    <property type="project" value="InterPro"/>
</dbReference>
<dbReference type="InterPro" id="IPR047785">
    <property type="entry name" value="tRNA_MNMC2"/>
</dbReference>
<accession>A0A3R5UUQ8</accession>
<dbReference type="InterPro" id="IPR008471">
    <property type="entry name" value="MnmC-like_methylTransf"/>
</dbReference>
<dbReference type="PANTHER" id="PTHR39963:SF1">
    <property type="entry name" value="MNMC-LIKE METHYLTRANSFERASE DOMAIN-CONTAINING PROTEIN"/>
    <property type="match status" value="1"/>
</dbReference>
<dbReference type="SUPFAM" id="SSF53335">
    <property type="entry name" value="S-adenosyl-L-methionine-dependent methyltransferases"/>
    <property type="match status" value="1"/>
</dbReference>
<reference evidence="2 3" key="1">
    <citation type="submission" date="2019-01" db="EMBL/GenBank/DDBJ databases">
        <title>Whole Genome of Ornithobacterium rhinotracheale FARPER-174b.</title>
        <authorList>
            <person name="Tataje-Lavanda L.A."/>
            <person name="Montalvan A."/>
            <person name="Montesinos R."/>
            <person name="Zimic M."/>
            <person name="Fernandez-Sanchez M."/>
            <person name="Fernandez-Diaz M."/>
        </authorList>
    </citation>
    <scope>NUCLEOTIDE SEQUENCE [LARGE SCALE GENOMIC DNA]</scope>
    <source>
        <strain evidence="2 3">FARPER-174b</strain>
    </source>
</reference>
<protein>
    <submittedName>
        <fullName evidence="2">SAM-dependent methyltransferase</fullName>
    </submittedName>
</protein>
<keyword evidence="2" id="KW-0489">Methyltransferase</keyword>
<evidence type="ECO:0000313" key="2">
    <source>
        <dbReference type="EMBL" id="QAR30928.1"/>
    </source>
</evidence>
<dbReference type="RefSeq" id="WP_128501393.1">
    <property type="nucleotide sequence ID" value="NZ_CP035107.1"/>
</dbReference>
<dbReference type="PANTHER" id="PTHR39963">
    <property type="entry name" value="SLL0983 PROTEIN"/>
    <property type="match status" value="1"/>
</dbReference>
<organism evidence="2 3">
    <name type="scientific">Ornithobacterium rhinotracheale</name>
    <dbReference type="NCBI Taxonomy" id="28251"/>
    <lineage>
        <taxon>Bacteria</taxon>
        <taxon>Pseudomonadati</taxon>
        <taxon>Bacteroidota</taxon>
        <taxon>Flavobacteriia</taxon>
        <taxon>Flavobacteriales</taxon>
        <taxon>Weeksellaceae</taxon>
        <taxon>Ornithobacterium</taxon>
    </lineage>
</organism>
<dbReference type="Pfam" id="PF05430">
    <property type="entry name" value="Methyltransf_30"/>
    <property type="match status" value="1"/>
</dbReference>
<sequence>MLKREILTTADGSKTLYIPEWNEHYHSKHGALQEAQHVFIAHGLAQFWEQDCSILEFGFGTGLNALLTLFSPHGKVKYHTLEKYPMMPDEVQALDYPKLFAEFFKQEENAILPIFEKIHAVEWGEYQEITPDFSLKKEQADFIEVALPEEAYHLVYFDAFGKRVQPELWHESIFEKIYKSLKKNGLFTTYACNGDTKRALKAVGFRVEKKPGPPGKREMINAWKD</sequence>
<dbReference type="NCBIfam" id="NF033855">
    <property type="entry name" value="tRNA_MNMC2"/>
    <property type="match status" value="1"/>
</dbReference>
<evidence type="ECO:0000259" key="1">
    <source>
        <dbReference type="Pfam" id="PF05430"/>
    </source>
</evidence>
<keyword evidence="2" id="KW-0808">Transferase</keyword>
<dbReference type="InterPro" id="IPR029063">
    <property type="entry name" value="SAM-dependent_MTases_sf"/>
</dbReference>
<evidence type="ECO:0000313" key="3">
    <source>
        <dbReference type="Proteomes" id="UP000287701"/>
    </source>
</evidence>
<dbReference type="Proteomes" id="UP000287701">
    <property type="component" value="Chromosome"/>
</dbReference>
<dbReference type="GO" id="GO:0004808">
    <property type="term" value="F:tRNA (5-methylaminomethyl-2-thiouridylate)(34)-methyltransferase activity"/>
    <property type="evidence" value="ECO:0007669"/>
    <property type="project" value="InterPro"/>
</dbReference>
<dbReference type="OrthoDB" id="9786494at2"/>
<dbReference type="GO" id="GO:0032259">
    <property type="term" value="P:methylation"/>
    <property type="evidence" value="ECO:0007669"/>
    <property type="project" value="UniProtKB-KW"/>
</dbReference>
<gene>
    <name evidence="2" type="ORF">EQP59_06060</name>
</gene>
<dbReference type="EMBL" id="CP035107">
    <property type="protein sequence ID" value="QAR30928.1"/>
    <property type="molecule type" value="Genomic_DNA"/>
</dbReference>
<dbReference type="AlphaFoldDB" id="A0A3R5UUQ8"/>
<proteinExistence type="predicted"/>
<name>A0A3R5UUQ8_ORNRH</name>